<reference evidence="1 2" key="1">
    <citation type="submission" date="2018-01" db="EMBL/GenBank/DDBJ databases">
        <authorList>
            <person name="Paulsen S."/>
            <person name="Gram L.K."/>
        </authorList>
    </citation>
    <scope>NUCLEOTIDE SEQUENCE [LARGE SCALE GENOMIC DNA]</scope>
    <source>
        <strain evidence="1 2">S2599</strain>
    </source>
</reference>
<accession>A0A5S3WZI9</accession>
<name>A0A5S3WZI9_9GAMM</name>
<dbReference type="Proteomes" id="UP000306719">
    <property type="component" value="Unassembled WGS sequence"/>
</dbReference>
<organism evidence="1 2">
    <name type="scientific">Pseudoalteromonas rubra</name>
    <dbReference type="NCBI Taxonomy" id="43658"/>
    <lineage>
        <taxon>Bacteria</taxon>
        <taxon>Pseudomonadati</taxon>
        <taxon>Pseudomonadota</taxon>
        <taxon>Gammaproteobacteria</taxon>
        <taxon>Alteromonadales</taxon>
        <taxon>Pseudoalteromonadaceae</taxon>
        <taxon>Pseudoalteromonas</taxon>
    </lineage>
</organism>
<reference evidence="2" key="2">
    <citation type="submission" date="2019-06" db="EMBL/GenBank/DDBJ databases">
        <title>Co-occurence of chitin degradation, pigmentation and bioactivity in marine Pseudoalteromonas.</title>
        <authorList>
            <person name="Sonnenschein E.C."/>
            <person name="Bech P.K."/>
        </authorList>
    </citation>
    <scope>NUCLEOTIDE SEQUENCE [LARGE SCALE GENOMIC DNA]</scope>
    <source>
        <strain evidence="2">S2599</strain>
    </source>
</reference>
<dbReference type="AlphaFoldDB" id="A0A5S3WZI9"/>
<proteinExistence type="predicted"/>
<evidence type="ECO:0000313" key="2">
    <source>
        <dbReference type="Proteomes" id="UP000306719"/>
    </source>
</evidence>
<dbReference type="EMBL" id="PNCJ01000015">
    <property type="protein sequence ID" value="TMP37316.1"/>
    <property type="molecule type" value="Genomic_DNA"/>
</dbReference>
<evidence type="ECO:0000313" key="1">
    <source>
        <dbReference type="EMBL" id="TMP37316.1"/>
    </source>
</evidence>
<comment type="caution">
    <text evidence="1">The sequence shown here is derived from an EMBL/GenBank/DDBJ whole genome shotgun (WGS) entry which is preliminary data.</text>
</comment>
<sequence length="114" mass="13384">MDYSFIEYQANGDKCEIEFSLVNSLDVTLYWNKWRLENGVIHSSIYNTTSFIEYGFEIGDKINTLNKNELFVDMVIPEGDYETEYHYKKHGAKSGQICDTVRKFFKNKSNEPTK</sequence>
<gene>
    <name evidence="1" type="ORF">CWB98_11340</name>
</gene>
<protein>
    <submittedName>
        <fullName evidence="1">Uncharacterized protein</fullName>
    </submittedName>
</protein>